<keyword evidence="4" id="KW-1003">Cell membrane</keyword>
<evidence type="ECO:0000256" key="11">
    <source>
        <dbReference type="ARBA" id="ARBA00023136"/>
    </source>
</evidence>
<comment type="caution">
    <text evidence="14">The sequence shown here is derived from an EMBL/GenBank/DDBJ whole genome shotgun (WGS) entry which is preliminary data.</text>
</comment>
<keyword evidence="3" id="KW-0813">Transport</keyword>
<dbReference type="GO" id="GO:0009055">
    <property type="term" value="F:electron transfer activity"/>
    <property type="evidence" value="ECO:0007669"/>
    <property type="project" value="InterPro"/>
</dbReference>
<protein>
    <submittedName>
        <fullName evidence="14">Ni/Fe-hydrogenase, b-type cytochrome subunit</fullName>
    </submittedName>
</protein>
<dbReference type="Gene3D" id="1.20.950.20">
    <property type="entry name" value="Transmembrane di-heme cytochromes, Chain C"/>
    <property type="match status" value="1"/>
</dbReference>
<evidence type="ECO:0000256" key="6">
    <source>
        <dbReference type="ARBA" id="ARBA00022692"/>
    </source>
</evidence>
<reference evidence="14 15" key="1">
    <citation type="submission" date="2020-02" db="EMBL/GenBank/DDBJ databases">
        <title>Comparative genomics of sulfur disproportionating microorganisms.</title>
        <authorList>
            <person name="Ward L.M."/>
            <person name="Bertran E."/>
            <person name="Johnston D.T."/>
        </authorList>
    </citation>
    <scope>NUCLEOTIDE SEQUENCE [LARGE SCALE GENOMIC DNA]</scope>
    <source>
        <strain evidence="14 15">DSM 100025</strain>
    </source>
</reference>
<dbReference type="InterPro" id="IPR051542">
    <property type="entry name" value="Hydrogenase_cytochrome"/>
</dbReference>
<sequence length="217" mass="25508">MVEYEKHCVWSVLFRLFHWSFALSIVTLAVTGFYIHHPWTNTVLEGRGAFPVADMRFVHFVAGYVFTAAILVRLFLWFFGNTEERVTDFIPINRRNVNNLKRTLLLYLYLSDRLDLRRGHNVLAGISYVVLMGLALLQILSGFCLLFPESLAWQGWGLAVLGTQMEIRVFHHLNTWLFLTFAFIHVYIVIWNDIHFPEWLISAIFNGCKFLKKHYDY</sequence>
<dbReference type="InterPro" id="IPR011577">
    <property type="entry name" value="Cyt_b561_bac/Ni-Hgenase"/>
</dbReference>
<evidence type="ECO:0000313" key="14">
    <source>
        <dbReference type="EMBL" id="NDY41687.1"/>
    </source>
</evidence>
<comment type="similarity">
    <text evidence="2">Belongs to the HupC/HyaC/HydC family.</text>
</comment>
<evidence type="ECO:0000256" key="5">
    <source>
        <dbReference type="ARBA" id="ARBA00022617"/>
    </source>
</evidence>
<gene>
    <name evidence="14" type="primary">cybH</name>
    <name evidence="14" type="ORF">G3N55_02310</name>
</gene>
<evidence type="ECO:0000313" key="15">
    <source>
        <dbReference type="Proteomes" id="UP000469346"/>
    </source>
</evidence>
<dbReference type="GO" id="GO:0020037">
    <property type="term" value="F:heme binding"/>
    <property type="evidence" value="ECO:0007669"/>
    <property type="project" value="TreeGrafter"/>
</dbReference>
<evidence type="ECO:0000256" key="2">
    <source>
        <dbReference type="ARBA" id="ARBA00008622"/>
    </source>
</evidence>
<dbReference type="Pfam" id="PF01292">
    <property type="entry name" value="Ni_hydr_CYTB"/>
    <property type="match status" value="1"/>
</dbReference>
<dbReference type="EMBL" id="JAAGRR010000013">
    <property type="protein sequence ID" value="NDY41687.1"/>
    <property type="molecule type" value="Genomic_DNA"/>
</dbReference>
<dbReference type="NCBIfam" id="TIGR02125">
    <property type="entry name" value="CytB-hydogenase"/>
    <property type="match status" value="1"/>
</dbReference>
<evidence type="ECO:0000256" key="10">
    <source>
        <dbReference type="ARBA" id="ARBA00023004"/>
    </source>
</evidence>
<dbReference type="PANTHER" id="PTHR30485">
    <property type="entry name" value="NI/FE-HYDROGENASE 1 B-TYPE CYTOCHROME SUBUNIT"/>
    <property type="match status" value="1"/>
</dbReference>
<dbReference type="InterPro" id="IPR016174">
    <property type="entry name" value="Di-haem_cyt_TM"/>
</dbReference>
<dbReference type="GO" id="GO:0005506">
    <property type="term" value="F:iron ion binding"/>
    <property type="evidence" value="ECO:0007669"/>
    <property type="project" value="InterPro"/>
</dbReference>
<dbReference type="SUPFAM" id="SSF81342">
    <property type="entry name" value="Transmembrane di-heme cytochromes"/>
    <property type="match status" value="1"/>
</dbReference>
<evidence type="ECO:0000259" key="13">
    <source>
        <dbReference type="Pfam" id="PF01292"/>
    </source>
</evidence>
<feature type="transmembrane region" description="Helical" evidence="12">
    <location>
        <begin position="12"/>
        <end position="37"/>
    </location>
</feature>
<keyword evidence="8" id="KW-0249">Electron transport</keyword>
<keyword evidence="6 12" id="KW-0812">Transmembrane</keyword>
<evidence type="ECO:0000256" key="3">
    <source>
        <dbReference type="ARBA" id="ARBA00022448"/>
    </source>
</evidence>
<dbReference type="Proteomes" id="UP000469346">
    <property type="component" value="Unassembled WGS sequence"/>
</dbReference>
<evidence type="ECO:0000256" key="7">
    <source>
        <dbReference type="ARBA" id="ARBA00022723"/>
    </source>
</evidence>
<dbReference type="InterPro" id="IPR000516">
    <property type="entry name" value="Ni-dep_Hydgase_cyt-B"/>
</dbReference>
<dbReference type="AlphaFoldDB" id="A0A6N9TQH1"/>
<keyword evidence="15" id="KW-1185">Reference proteome</keyword>
<keyword evidence="7" id="KW-0479">Metal-binding</keyword>
<dbReference type="PRINTS" id="PR00161">
    <property type="entry name" value="NIHGNASECYTB"/>
</dbReference>
<feature type="transmembrane region" description="Helical" evidence="12">
    <location>
        <begin position="173"/>
        <end position="191"/>
    </location>
</feature>
<feature type="transmembrane region" description="Helical" evidence="12">
    <location>
        <begin position="57"/>
        <end position="79"/>
    </location>
</feature>
<comment type="subcellular location">
    <subcellularLocation>
        <location evidence="1">Cell membrane</location>
        <topology evidence="1">Multi-pass membrane protein</topology>
    </subcellularLocation>
</comment>
<accession>A0A6N9TQH1</accession>
<organism evidence="14 15">
    <name type="scientific">Dissulfurirhabdus thermomarina</name>
    <dbReference type="NCBI Taxonomy" id="1765737"/>
    <lineage>
        <taxon>Bacteria</taxon>
        <taxon>Deltaproteobacteria</taxon>
        <taxon>Dissulfurirhabdaceae</taxon>
        <taxon>Dissulfurirhabdus</taxon>
    </lineage>
</organism>
<feature type="domain" description="Cytochrome b561 bacterial/Ni-hydrogenase" evidence="13">
    <location>
        <begin position="9"/>
        <end position="207"/>
    </location>
</feature>
<feature type="transmembrane region" description="Helical" evidence="12">
    <location>
        <begin position="122"/>
        <end position="148"/>
    </location>
</feature>
<evidence type="ECO:0000256" key="8">
    <source>
        <dbReference type="ARBA" id="ARBA00022982"/>
    </source>
</evidence>
<keyword evidence="10" id="KW-0408">Iron</keyword>
<keyword evidence="5" id="KW-0349">Heme</keyword>
<name>A0A6N9TQH1_DISTH</name>
<dbReference type="RefSeq" id="WP_163297841.1">
    <property type="nucleotide sequence ID" value="NZ_JAAGRR010000013.1"/>
</dbReference>
<evidence type="ECO:0000256" key="9">
    <source>
        <dbReference type="ARBA" id="ARBA00022989"/>
    </source>
</evidence>
<evidence type="ECO:0000256" key="1">
    <source>
        <dbReference type="ARBA" id="ARBA00004651"/>
    </source>
</evidence>
<dbReference type="GO" id="GO:0022904">
    <property type="term" value="P:respiratory electron transport chain"/>
    <property type="evidence" value="ECO:0007669"/>
    <property type="project" value="InterPro"/>
</dbReference>
<evidence type="ECO:0000256" key="12">
    <source>
        <dbReference type="SAM" id="Phobius"/>
    </source>
</evidence>
<keyword evidence="9 12" id="KW-1133">Transmembrane helix</keyword>
<dbReference type="PANTHER" id="PTHR30485:SF0">
    <property type="entry name" value="NI_FE-HYDROGENASE 1 B-TYPE CYTOCHROME SUBUNIT-RELATED"/>
    <property type="match status" value="1"/>
</dbReference>
<evidence type="ECO:0000256" key="4">
    <source>
        <dbReference type="ARBA" id="ARBA00022475"/>
    </source>
</evidence>
<proteinExistence type="inferred from homology"/>
<dbReference type="GO" id="GO:0005886">
    <property type="term" value="C:plasma membrane"/>
    <property type="evidence" value="ECO:0007669"/>
    <property type="project" value="UniProtKB-SubCell"/>
</dbReference>
<keyword evidence="11 12" id="KW-0472">Membrane</keyword>